<dbReference type="InterPro" id="IPR035963">
    <property type="entry name" value="FERM_2"/>
</dbReference>
<feature type="region of interest" description="Disordered" evidence="5">
    <location>
        <begin position="142"/>
        <end position="176"/>
    </location>
</feature>
<feature type="domain" description="I/LWEQ" evidence="7">
    <location>
        <begin position="2284"/>
        <end position="2524"/>
    </location>
</feature>
<evidence type="ECO:0000259" key="6">
    <source>
        <dbReference type="PROSITE" id="PS50057"/>
    </source>
</evidence>
<dbReference type="PROSITE" id="PS50057">
    <property type="entry name" value="FERM_3"/>
    <property type="match status" value="1"/>
</dbReference>
<dbReference type="InterPro" id="IPR002558">
    <property type="entry name" value="ILWEQ_dom"/>
</dbReference>
<dbReference type="InterPro" id="IPR015224">
    <property type="entry name" value="Talin_cent"/>
</dbReference>
<dbReference type="FunFam" id="1.20.1420.10:FF:000002">
    <property type="entry name" value="Talin 2"/>
    <property type="match status" value="1"/>
</dbReference>
<dbReference type="Pfam" id="PF21692">
    <property type="entry name" value="Talin_R4"/>
    <property type="match status" value="1"/>
</dbReference>
<dbReference type="CDD" id="cd14473">
    <property type="entry name" value="FERM_B-lobe"/>
    <property type="match status" value="1"/>
</dbReference>
<dbReference type="InterPro" id="IPR015009">
    <property type="entry name" value="Vinculin-bd_dom"/>
</dbReference>
<dbReference type="FunFam" id="1.20.1410.10:FF:000001">
    <property type="entry name" value="Talin 2"/>
    <property type="match status" value="1"/>
</dbReference>
<evidence type="ECO:0000256" key="5">
    <source>
        <dbReference type="SAM" id="MobiDB-lite"/>
    </source>
</evidence>
<dbReference type="InterPro" id="IPR036723">
    <property type="entry name" value="Alpha-catenin/vinculin-like_sf"/>
</dbReference>
<dbReference type="OrthoDB" id="10262320at2759"/>
<dbReference type="SMART" id="SM00295">
    <property type="entry name" value="B41"/>
    <property type="match status" value="1"/>
</dbReference>
<feature type="region of interest" description="Disordered" evidence="5">
    <location>
        <begin position="2526"/>
        <end position="2548"/>
    </location>
</feature>
<dbReference type="Pfam" id="PF01608">
    <property type="entry name" value="I_LWEQ"/>
    <property type="match status" value="1"/>
</dbReference>
<dbReference type="Gene3D" id="3.10.20.90">
    <property type="entry name" value="Phosphatidylinositol 3-kinase Catalytic Subunit, Chain A, domain 1"/>
    <property type="match status" value="2"/>
</dbReference>
<dbReference type="CDD" id="cd10569">
    <property type="entry name" value="FERM_C_Talin"/>
    <property type="match status" value="1"/>
</dbReference>
<dbReference type="FunFam" id="2.30.29.30:FF:000028">
    <property type="entry name" value="Talin 2"/>
    <property type="match status" value="1"/>
</dbReference>
<dbReference type="Gene3D" id="1.20.120.230">
    <property type="entry name" value="Alpha-catenin/vinculin-like"/>
    <property type="match status" value="5"/>
</dbReference>
<dbReference type="InterPro" id="IPR019748">
    <property type="entry name" value="FERM_central"/>
</dbReference>
<dbReference type="GO" id="GO:0001726">
    <property type="term" value="C:ruffle"/>
    <property type="evidence" value="ECO:0007669"/>
    <property type="project" value="InterPro"/>
</dbReference>
<keyword evidence="4" id="KW-0175">Coiled coil</keyword>
<dbReference type="Pfam" id="PF21865">
    <property type="entry name" value="TLN1-like_RS"/>
    <property type="match status" value="3"/>
</dbReference>
<organism evidence="8 9">
    <name type="scientific">Ramazzottius varieornatus</name>
    <name type="common">Water bear</name>
    <name type="synonym">Tardigrade</name>
    <dbReference type="NCBI Taxonomy" id="947166"/>
    <lineage>
        <taxon>Eukaryota</taxon>
        <taxon>Metazoa</taxon>
        <taxon>Ecdysozoa</taxon>
        <taxon>Tardigrada</taxon>
        <taxon>Eutardigrada</taxon>
        <taxon>Parachela</taxon>
        <taxon>Hypsibioidea</taxon>
        <taxon>Ramazzottiidae</taxon>
        <taxon>Ramazzottius</taxon>
    </lineage>
</organism>
<evidence type="ECO:0000259" key="7">
    <source>
        <dbReference type="PROSITE" id="PS50945"/>
    </source>
</evidence>
<keyword evidence="2" id="KW-0963">Cytoplasm</keyword>
<proteinExistence type="predicted"/>
<dbReference type="Gene3D" id="1.20.1410.10">
    <property type="entry name" value="I/LWEQ domain"/>
    <property type="match status" value="1"/>
</dbReference>
<dbReference type="CDD" id="cd17089">
    <property type="entry name" value="FERM_F0_TLN"/>
    <property type="match status" value="1"/>
</dbReference>
<dbReference type="InterPro" id="IPR014352">
    <property type="entry name" value="FERM/acyl-CoA-bd_prot_sf"/>
</dbReference>
<dbReference type="InterPro" id="IPR019749">
    <property type="entry name" value="Band_41_domain"/>
</dbReference>
<dbReference type="CDD" id="cd17090">
    <property type="entry name" value="FERM_F1_TLN"/>
    <property type="match status" value="1"/>
</dbReference>
<dbReference type="GO" id="GO:0005200">
    <property type="term" value="F:structural constituent of cytoskeleton"/>
    <property type="evidence" value="ECO:0007669"/>
    <property type="project" value="InterPro"/>
</dbReference>
<dbReference type="Pfam" id="PF25177">
    <property type="entry name" value="Talin_VBS2"/>
    <property type="match status" value="1"/>
</dbReference>
<dbReference type="SUPFAM" id="SSF47031">
    <property type="entry name" value="Second domain of FERM"/>
    <property type="match status" value="1"/>
</dbReference>
<dbReference type="GO" id="GO:0005178">
    <property type="term" value="F:integrin binding"/>
    <property type="evidence" value="ECO:0007669"/>
    <property type="project" value="TreeGrafter"/>
</dbReference>
<dbReference type="InterPro" id="IPR000299">
    <property type="entry name" value="FERM_domain"/>
</dbReference>
<dbReference type="InterPro" id="IPR049108">
    <property type="entry name" value="Talin_R4"/>
</dbReference>
<dbReference type="CDD" id="cd12150">
    <property type="entry name" value="talin-RS"/>
    <property type="match status" value="1"/>
</dbReference>
<dbReference type="SUPFAM" id="SSF50729">
    <property type="entry name" value="PH domain-like"/>
    <property type="match status" value="1"/>
</dbReference>
<reference evidence="8 9" key="1">
    <citation type="journal article" date="2016" name="Nat. Commun.">
        <title>Extremotolerant tardigrade genome and improved radiotolerance of human cultured cells by tardigrade-unique protein.</title>
        <authorList>
            <person name="Hashimoto T."/>
            <person name="Horikawa D.D."/>
            <person name="Saito Y."/>
            <person name="Kuwahara H."/>
            <person name="Kozuka-Hata H."/>
            <person name="Shin-I T."/>
            <person name="Minakuchi Y."/>
            <person name="Ohishi K."/>
            <person name="Motoyama A."/>
            <person name="Aizu T."/>
            <person name="Enomoto A."/>
            <person name="Kondo K."/>
            <person name="Tanaka S."/>
            <person name="Hara Y."/>
            <person name="Koshikawa S."/>
            <person name="Sagara H."/>
            <person name="Miura T."/>
            <person name="Yokobori S."/>
            <person name="Miyagawa K."/>
            <person name="Suzuki Y."/>
            <person name="Kubo T."/>
            <person name="Oyama M."/>
            <person name="Kohara Y."/>
            <person name="Fujiyama A."/>
            <person name="Arakawa K."/>
            <person name="Katayama T."/>
            <person name="Toyoda A."/>
            <person name="Kunieda T."/>
        </authorList>
    </citation>
    <scope>NUCLEOTIDE SEQUENCE [LARGE SCALE GENOMIC DNA]</scope>
    <source>
        <strain evidence="8 9">YOKOZUNA-1</strain>
    </source>
</reference>
<dbReference type="SUPFAM" id="SSF109880">
    <property type="entry name" value="A middle domain of Talin 1"/>
    <property type="match status" value="1"/>
</dbReference>
<feature type="coiled-coil region" evidence="4">
    <location>
        <begin position="1783"/>
        <end position="1810"/>
    </location>
</feature>
<dbReference type="Gene3D" id="1.20.80.10">
    <property type="match status" value="1"/>
</dbReference>
<gene>
    <name evidence="8" type="primary">RvY_17105-1</name>
    <name evidence="8" type="synonym">RvY_17105.1</name>
    <name evidence="8" type="ORF">RvY_17105</name>
</gene>
<dbReference type="PROSITE" id="PS50945">
    <property type="entry name" value="I_LWEQ"/>
    <property type="match status" value="1"/>
</dbReference>
<dbReference type="InterPro" id="IPR037438">
    <property type="entry name" value="Talin1/2-RS"/>
</dbReference>
<dbReference type="InterPro" id="IPR036476">
    <property type="entry name" value="Talin_cent_sf"/>
</dbReference>
<dbReference type="GO" id="GO:0005737">
    <property type="term" value="C:cytoplasm"/>
    <property type="evidence" value="ECO:0007669"/>
    <property type="project" value="TreeGrafter"/>
</dbReference>
<dbReference type="GO" id="GO:0030036">
    <property type="term" value="P:actin cytoskeleton organization"/>
    <property type="evidence" value="ECO:0007669"/>
    <property type="project" value="TreeGrafter"/>
</dbReference>
<evidence type="ECO:0000256" key="3">
    <source>
        <dbReference type="ARBA" id="ARBA00023212"/>
    </source>
</evidence>
<dbReference type="SUPFAM" id="SSF47220">
    <property type="entry name" value="alpha-catenin/vinculin-like"/>
    <property type="match status" value="5"/>
</dbReference>
<dbReference type="InterPro" id="IPR057346">
    <property type="entry name" value="Talin1/2_VBS2"/>
</dbReference>
<dbReference type="Gene3D" id="1.20.1420.10">
    <property type="entry name" value="Talin, central domain"/>
    <property type="match status" value="7"/>
</dbReference>
<sequence length="2564" mass="279978">MVLLSLKVRLPEVDATKTIQLNSSLLVYDACKVIREKFQESASVLSKASDYGLFQNDDDPRKGRWLDPNRQLDFYLLRNGDFLDYRKKIRALRVRMLDNSIKTLMIDESQTLKNLLPIICAKIGLTNYDEYDLVRDYGGEEKENGTLRSGSSANGTLKKSSGGTLSRGLPGVDKDQKKMDKLRQELATDDNVSWVDQSKTLVQQGIDETDILLLKRRYFYSDQNIDARDPVQLNLLYVQTRDAIINGTHPVTAQQASQFAGLQAQAEYGSYDESRRTIDMRPFLPRYYVKNAPRVYEEWILHHSLSELPAKVEYIKLARSLKTYGVTFFLVKEKMKGKNKLVPRLFGVNRSSCMRLDERTKEILTTWPLTQVKRWAASPNTFSLDFGDYADEYYSVQTLEGEKMAQLIAGYIDIILKRQKPKDSFGITGEEGCTLEEEEVHPEKIRMILPQETKVEKIEMGKVAIPGIMRDIIVEKPIREIPPAKKQIIQIEEKLTGPAILPAMGEDPVAKQYVLKKVEMHKQSIGTQMAQITSNVAQVVHLTAPPVQERDHVAVDRAINTITENLDEMVDGIKNVAAHLDKPEQDQLLEATRRLCKALRDLLDGAQPGEAPRQKVFDAATNVGKAVMEVINRVDPVNIDYQNMLDELAKNVATATSALVRQAKQVASATDDVDSQNRIIAAATATALNTSELVTTARVLSPTIATPENQDLLLDAARRVAKSVQDLIDACKISSAPKVVLEDLNDAARRVTEALNDLLSQVKRGPDVTAPPMPYEASVHIIEESTRQLVAAPEPAEMIRQAKVLAQATAELVKGLKSEAEHVTDKDLQRRLLDASRQLADATTRLVEAAKLCAASPQDGGRRQAMRDAAQNINMLAQQTTEEDERISRLRGLESAAKRVIHTGTQTINAAKGAKEYNKQPGTQQHLMDVARILTDRLTELITALKRTVSVGTQTDPAAAAQLVRSAEDTLSPGHEMVNAARAAVPTVDDHRAANRLRESSSDFNNALGDLRSSVQRMKEVQPATVDAGVDAALTVIHTLQEDINEFKRAANRGNLVPLPDDTDSTAAGNRLQQSAKQLSTATVQLLNASQQYDETSVSDASQNVARSLQDLTEAARGVAATSPDDRQSQQRMLDSVKEVVERSAFLVDNVREAFGQPGQAHQSRLVDAARQVAEALDRCLKCLPDRTKGLTNALRTINEYSTTRLTTQVTIYPPGRSPVRVPGEVHMQLNDAASYLNEAAGEVASSTFGPAEQLGAAGDRYSDAYKNFMETTMTIVTTETERDRREEIVHGLKDLSAASQRLLQLAQQTHGQPHAPQMKNQLNAAARAVTESINNLLTYCASSLPTQKECDDAIRRIHSLRPLLEDCWQPVNQRSYYESLDAVLDSSRVLGDGMAGISNAARYNQSDNFIQAVRATSQAVSALIENAAQAAYLIGISDPSSTQGRQGIIDHRAVAEAARGIHEAGKVFTSPAPASHQQMLSSTTEIAKYLHALCHQCRNAANRCANPVASRQFVQSAKDIAQNTANLVRAVRDLESGAPAEQVNRQTCVTHINTLTRIVNDLSAYSSSPEFASSGGQLSQDGRKAQEPIIVSGRCIIDASSSLIQGAKSLSVNSRDPAAWQALTSQSTNVSDAVKSLATSIRDRAPGQQECTDALDRLTSLLRVVDKASLEATRQTLNPRNTNTTEGFYDVTITTTSQLSQSVTLVGDAAKSEAEALGHRVSQMSNYYHPLVQDAIGSASRTDSSRDQMEILNQLKTVLEASIQFIDVSKACGGNPRTRNLHNDLNEAADGLMEALRELTQTLERIQSESGFVRTMINNINTAISNVDQRMMQTDESFSDYQTRMLRTSKEITRLTHEINAKSGSDPQELGNLTQNLYGQYNQLAEDSRGAQGTAASDNISQRIRSSVQDLGRSTIDLIKTAGSLQGHPTDTYIKDELSRSSKLVIEKVSYVLQALQEGSRGTQACINAASTVSGVIGDLDTCIMFATAGTLQPDNEGDRFQDHREDILKTAKALVEDTKTLVTGAASNQEQLAVAAQNAVKTIIQLADVVKGGAASLGKENSESQVLLINAVRDVASALGDLIHATKAASGKSLNDPAMTYLKDSAKIMVTNVTSLLKTVKTVEDEHARGTRALEATIEALAQEIRVFDSSEADGRTASAEDVLRASRAVAPATYKAVAAGSSGKQDDAIIAANMGRKALSDLLYTCKAAAYSSESADVRNKLLSAGRDCALKYRELLHTVHMIMTRPDGKNLVGDLKAMTHAIVQAIHLITAAAENMKEASGWVNPEDPTVIAENELLGAAATIEHAARRLTELRPRNIEYKLENNESMNFDEMILQACLSITTATAALIKSASVAQAELVSDGKVSARPLYSSEDGQWSDGLITAARTVAAACHNLCEAANALVQGHATEEKLISSAKQVASSTAQLLVACRVKTDSNSPSMQRLQAAGNAVKRATDELVRAAQQSLDAYEERSLVINRRIVGGIAQEITAQEEVLIKERELEEARGKLSALRKAKYGERQSDDEYYGYGASPSNYTSHTTTETRITEARYTTGSGYASQ</sequence>
<dbReference type="InterPro" id="IPR054060">
    <property type="entry name" value="TLN1-like_RS"/>
</dbReference>
<dbReference type="PANTHER" id="PTHR19981">
    <property type="entry name" value="TALIN"/>
    <property type="match status" value="1"/>
</dbReference>
<dbReference type="Pfam" id="PF09141">
    <property type="entry name" value="Talin_middle"/>
    <property type="match status" value="1"/>
</dbReference>
<comment type="subcellular location">
    <subcellularLocation>
        <location evidence="1">Cytoplasm</location>
        <location evidence="1">Cytoskeleton</location>
    </subcellularLocation>
</comment>
<dbReference type="GO" id="GO:0005856">
    <property type="term" value="C:cytoskeleton"/>
    <property type="evidence" value="ECO:0007669"/>
    <property type="project" value="UniProtKB-SubCell"/>
</dbReference>
<comment type="caution">
    <text evidence="8">The sequence shown here is derived from an EMBL/GenBank/DDBJ whole genome shotgun (WGS) entry which is preliminary data.</text>
</comment>
<accession>A0A1D1W3B1</accession>
<evidence type="ECO:0000313" key="8">
    <source>
        <dbReference type="EMBL" id="GAV07243.1"/>
    </source>
</evidence>
<dbReference type="GO" id="GO:0005925">
    <property type="term" value="C:focal adhesion"/>
    <property type="evidence" value="ECO:0007669"/>
    <property type="project" value="InterPro"/>
</dbReference>
<dbReference type="Gene3D" id="2.30.29.30">
    <property type="entry name" value="Pleckstrin-homology domain (PH domain)/Phosphotyrosine-binding domain (PTB)"/>
    <property type="match status" value="1"/>
</dbReference>
<dbReference type="InterPro" id="IPR032425">
    <property type="entry name" value="FERM_f0"/>
</dbReference>
<evidence type="ECO:0000313" key="9">
    <source>
        <dbReference type="Proteomes" id="UP000186922"/>
    </source>
</evidence>
<feature type="coiled-coil region" evidence="4">
    <location>
        <begin position="2449"/>
        <end position="2519"/>
    </location>
</feature>
<dbReference type="Pfam" id="PF08913">
    <property type="entry name" value="VBS"/>
    <property type="match status" value="1"/>
</dbReference>
<protein>
    <recommendedName>
        <fullName evidence="10">FERM domain-containing protein</fullName>
    </recommendedName>
</protein>
<dbReference type="SUPFAM" id="SSF109885">
    <property type="entry name" value="I/LWEQ domain"/>
    <property type="match status" value="4"/>
</dbReference>
<evidence type="ECO:0000256" key="2">
    <source>
        <dbReference type="ARBA" id="ARBA00022490"/>
    </source>
</evidence>
<dbReference type="InterPro" id="IPR054082">
    <property type="entry name" value="Talin_IBS2B"/>
</dbReference>
<dbReference type="GO" id="GO:0051015">
    <property type="term" value="F:actin filament binding"/>
    <property type="evidence" value="ECO:0007669"/>
    <property type="project" value="InterPro"/>
</dbReference>
<evidence type="ECO:0000256" key="1">
    <source>
        <dbReference type="ARBA" id="ARBA00004245"/>
    </source>
</evidence>
<dbReference type="Pfam" id="PF21896">
    <property type="entry name" value="Talin_IBS2B"/>
    <property type="match status" value="4"/>
</dbReference>
<dbReference type="InterPro" id="IPR035964">
    <property type="entry name" value="I/LWEQ_dom_sf"/>
</dbReference>
<keyword evidence="3" id="KW-0206">Cytoskeleton</keyword>
<feature type="domain" description="FERM" evidence="6">
    <location>
        <begin position="90"/>
        <end position="419"/>
    </location>
</feature>
<name>A0A1D1W3B1_RAMVA</name>
<keyword evidence="9" id="KW-1185">Reference proteome</keyword>
<feature type="compositionally biased region" description="Polar residues" evidence="5">
    <location>
        <begin position="146"/>
        <end position="164"/>
    </location>
</feature>
<evidence type="ECO:0000256" key="4">
    <source>
        <dbReference type="SAM" id="Coils"/>
    </source>
</evidence>
<dbReference type="SMART" id="SM01244">
    <property type="entry name" value="IRS"/>
    <property type="match status" value="1"/>
</dbReference>
<dbReference type="SMART" id="SM00307">
    <property type="entry name" value="ILWEQ"/>
    <property type="match status" value="1"/>
</dbReference>
<dbReference type="Pfam" id="PF16511">
    <property type="entry name" value="FERM_f0"/>
    <property type="match status" value="1"/>
</dbReference>
<dbReference type="PANTHER" id="PTHR19981:SF1">
    <property type="entry name" value="RHEA, ISOFORM B"/>
    <property type="match status" value="1"/>
</dbReference>
<dbReference type="GO" id="GO:0005886">
    <property type="term" value="C:plasma membrane"/>
    <property type="evidence" value="ECO:0007669"/>
    <property type="project" value="TreeGrafter"/>
</dbReference>
<dbReference type="Pfam" id="PF02174">
    <property type="entry name" value="IRS"/>
    <property type="match status" value="1"/>
</dbReference>
<dbReference type="InterPro" id="IPR011993">
    <property type="entry name" value="PH-like_dom_sf"/>
</dbReference>
<dbReference type="GO" id="GO:0098609">
    <property type="term" value="P:cell-cell adhesion"/>
    <property type="evidence" value="ECO:0007669"/>
    <property type="project" value="TreeGrafter"/>
</dbReference>
<dbReference type="EMBL" id="BDGG01000014">
    <property type="protein sequence ID" value="GAV07243.1"/>
    <property type="molecule type" value="Genomic_DNA"/>
</dbReference>
<dbReference type="Proteomes" id="UP000186922">
    <property type="component" value="Unassembled WGS sequence"/>
</dbReference>
<dbReference type="STRING" id="947166.A0A1D1W3B1"/>
<dbReference type="InterPro" id="IPR002404">
    <property type="entry name" value="IRS_PTB"/>
</dbReference>
<evidence type="ECO:0008006" key="10">
    <source>
        <dbReference type="Google" id="ProtNLM"/>
    </source>
</evidence>